<keyword evidence="2" id="KW-1185">Reference proteome</keyword>
<name>A0A077M816_9MICO</name>
<dbReference type="EMBL" id="CAJC01000112">
    <property type="protein sequence ID" value="CCI52729.1"/>
    <property type="molecule type" value="Genomic_DNA"/>
</dbReference>
<comment type="caution">
    <text evidence="1">The sequence shown here is derived from an EMBL/GenBank/DDBJ whole genome shotgun (WGS) entry which is preliminary data.</text>
</comment>
<organism evidence="1 2">
    <name type="scientific">Nostocoides jenkinsii Ben 74</name>
    <dbReference type="NCBI Taxonomy" id="1193518"/>
    <lineage>
        <taxon>Bacteria</taxon>
        <taxon>Bacillati</taxon>
        <taxon>Actinomycetota</taxon>
        <taxon>Actinomycetes</taxon>
        <taxon>Micrococcales</taxon>
        <taxon>Intrasporangiaceae</taxon>
        <taxon>Nostocoides</taxon>
    </lineage>
</organism>
<gene>
    <name evidence="1" type="ORF">BN13_20051</name>
</gene>
<dbReference type="AlphaFoldDB" id="A0A077M816"/>
<proteinExistence type="predicted"/>
<reference evidence="1 2" key="1">
    <citation type="journal article" date="2013" name="ISME J.">
        <title>A metabolic model for members of the genus Tetrasphaera involved in enhanced biological phosphorus removal.</title>
        <authorList>
            <person name="Kristiansen R."/>
            <person name="Nguyen H.T.T."/>
            <person name="Saunders A.M."/>
            <person name="Nielsen J.L."/>
            <person name="Wimmer R."/>
            <person name="Le V.Q."/>
            <person name="McIlroy S.J."/>
            <person name="Petrovski S."/>
            <person name="Seviour R.J."/>
            <person name="Calteau A."/>
            <person name="Nielsen K.L."/>
            <person name="Nielsen P.H."/>
        </authorList>
    </citation>
    <scope>NUCLEOTIDE SEQUENCE [LARGE SCALE GENOMIC DNA]</scope>
    <source>
        <strain evidence="1 2">Ben 74</strain>
    </source>
</reference>
<dbReference type="Proteomes" id="UP000035720">
    <property type="component" value="Unassembled WGS sequence"/>
</dbReference>
<dbReference type="STRING" id="1193518.BN13_20051"/>
<accession>A0A077M816</accession>
<evidence type="ECO:0000313" key="2">
    <source>
        <dbReference type="Proteomes" id="UP000035720"/>
    </source>
</evidence>
<sequence>MTGGQAGVDFEDFVRARYAALVRAAYLLTGTREGA</sequence>
<evidence type="ECO:0000313" key="1">
    <source>
        <dbReference type="EMBL" id="CCI52729.1"/>
    </source>
</evidence>
<protein>
    <submittedName>
        <fullName evidence="1">Uncharacterized protein</fullName>
    </submittedName>
</protein>